<dbReference type="PANTHER" id="PTHR10314">
    <property type="entry name" value="CYSTATHIONINE BETA-SYNTHASE"/>
    <property type="match status" value="1"/>
</dbReference>
<evidence type="ECO:0000256" key="1">
    <source>
        <dbReference type="ARBA" id="ARBA00001933"/>
    </source>
</evidence>
<dbReference type="Gene3D" id="3.40.50.1100">
    <property type="match status" value="2"/>
</dbReference>
<feature type="non-terminal residue" evidence="3">
    <location>
        <position position="67"/>
    </location>
</feature>
<dbReference type="Pfam" id="PF00291">
    <property type="entry name" value="PALP"/>
    <property type="match status" value="1"/>
</dbReference>
<dbReference type="EMBL" id="AUZY01009877">
    <property type="protein sequence ID" value="EQD40585.1"/>
    <property type="molecule type" value="Genomic_DNA"/>
</dbReference>
<sequence>MTAPANPPSSILDLIGDTPAIPLRRVTEGVPYRVLVKLEFLNPGGSVKDRIGTSMIDEAERTGRLRP</sequence>
<comment type="cofactor">
    <cofactor evidence="1">
        <name>pyridoxal 5'-phosphate</name>
        <dbReference type="ChEBI" id="CHEBI:597326"/>
    </cofactor>
</comment>
<dbReference type="InterPro" id="IPR050214">
    <property type="entry name" value="Cys_Synth/Cystath_Beta-Synth"/>
</dbReference>
<feature type="domain" description="Tryptophan synthase beta chain-like PALP" evidence="2">
    <location>
        <begin position="11"/>
        <end position="62"/>
    </location>
</feature>
<accession>T1AFA7</accession>
<evidence type="ECO:0000313" key="3">
    <source>
        <dbReference type="EMBL" id="EQD40585.1"/>
    </source>
</evidence>
<name>T1AFA7_9ZZZZ</name>
<gene>
    <name evidence="3" type="ORF">B1B_14867</name>
</gene>
<dbReference type="InterPro" id="IPR001926">
    <property type="entry name" value="TrpB-like_PALP"/>
</dbReference>
<dbReference type="GO" id="GO:0006535">
    <property type="term" value="P:cysteine biosynthetic process from serine"/>
    <property type="evidence" value="ECO:0007669"/>
    <property type="project" value="InterPro"/>
</dbReference>
<dbReference type="InterPro" id="IPR001216">
    <property type="entry name" value="P-phosphate_BS"/>
</dbReference>
<dbReference type="SUPFAM" id="SSF53686">
    <property type="entry name" value="Tryptophan synthase beta subunit-like PLP-dependent enzymes"/>
    <property type="match status" value="1"/>
</dbReference>
<protein>
    <submittedName>
        <fullName evidence="3">Pyridoxal phosphate-dependent enzyme, beta subunit domain protein</fullName>
    </submittedName>
</protein>
<comment type="caution">
    <text evidence="3">The sequence shown here is derived from an EMBL/GenBank/DDBJ whole genome shotgun (WGS) entry which is preliminary data.</text>
</comment>
<organism evidence="3">
    <name type="scientific">mine drainage metagenome</name>
    <dbReference type="NCBI Taxonomy" id="410659"/>
    <lineage>
        <taxon>unclassified sequences</taxon>
        <taxon>metagenomes</taxon>
        <taxon>ecological metagenomes</taxon>
    </lineage>
</organism>
<evidence type="ECO:0000259" key="2">
    <source>
        <dbReference type="Pfam" id="PF00291"/>
    </source>
</evidence>
<reference evidence="3" key="1">
    <citation type="submission" date="2013-08" db="EMBL/GenBank/DDBJ databases">
        <authorList>
            <person name="Mendez C."/>
            <person name="Richter M."/>
            <person name="Ferrer M."/>
            <person name="Sanchez J."/>
        </authorList>
    </citation>
    <scope>NUCLEOTIDE SEQUENCE</scope>
</reference>
<dbReference type="InterPro" id="IPR036052">
    <property type="entry name" value="TrpB-like_PALP_sf"/>
</dbReference>
<proteinExistence type="predicted"/>
<reference evidence="3" key="2">
    <citation type="journal article" date="2014" name="ISME J.">
        <title>Microbial stratification in low pH oxic and suboxic macroscopic growths along an acid mine drainage.</title>
        <authorList>
            <person name="Mendez-Garcia C."/>
            <person name="Mesa V."/>
            <person name="Sprenger R.R."/>
            <person name="Richter M."/>
            <person name="Diez M.S."/>
            <person name="Solano J."/>
            <person name="Bargiela R."/>
            <person name="Golyshina O.V."/>
            <person name="Manteca A."/>
            <person name="Ramos J.L."/>
            <person name="Gallego J.R."/>
            <person name="Llorente I."/>
            <person name="Martins Dos Santos V.A."/>
            <person name="Jensen O.N."/>
            <person name="Pelaez A.I."/>
            <person name="Sanchez J."/>
            <person name="Ferrer M."/>
        </authorList>
    </citation>
    <scope>NUCLEOTIDE SEQUENCE</scope>
</reference>
<dbReference type="AlphaFoldDB" id="T1AFA7"/>
<dbReference type="PROSITE" id="PS00901">
    <property type="entry name" value="CYS_SYNTHASE"/>
    <property type="match status" value="1"/>
</dbReference>